<dbReference type="InterPro" id="IPR032675">
    <property type="entry name" value="LRR_dom_sf"/>
</dbReference>
<evidence type="ECO:0000313" key="2">
    <source>
        <dbReference type="Proteomes" id="UP000184509"/>
    </source>
</evidence>
<dbReference type="InterPro" id="IPR053139">
    <property type="entry name" value="Surface_bspA-like"/>
</dbReference>
<dbReference type="OrthoDB" id="1058315at2"/>
<dbReference type="STRING" id="1297750.SAMN05444405_101374"/>
<dbReference type="PANTHER" id="PTHR45661">
    <property type="entry name" value="SURFACE ANTIGEN"/>
    <property type="match status" value="1"/>
</dbReference>
<dbReference type="PANTHER" id="PTHR45661:SF3">
    <property type="entry name" value="IG-LIKE DOMAIN-CONTAINING PROTEIN"/>
    <property type="match status" value="1"/>
</dbReference>
<dbReference type="SUPFAM" id="SSF52058">
    <property type="entry name" value="L domain-like"/>
    <property type="match status" value="1"/>
</dbReference>
<dbReference type="RefSeq" id="WP_083547536.1">
    <property type="nucleotide sequence ID" value="NZ_FQTV01000001.1"/>
</dbReference>
<organism evidence="1 2">
    <name type="scientific">Bacteroides luti</name>
    <dbReference type="NCBI Taxonomy" id="1297750"/>
    <lineage>
        <taxon>Bacteria</taxon>
        <taxon>Pseudomonadati</taxon>
        <taxon>Bacteroidota</taxon>
        <taxon>Bacteroidia</taxon>
        <taxon>Bacteroidales</taxon>
        <taxon>Bacteroidaceae</taxon>
        <taxon>Bacteroides</taxon>
    </lineage>
</organism>
<evidence type="ECO:0000313" key="1">
    <source>
        <dbReference type="EMBL" id="SHE44187.1"/>
    </source>
</evidence>
<name>A0A1M4TIT3_9BACE</name>
<dbReference type="InterPro" id="IPR026906">
    <property type="entry name" value="LRR_5"/>
</dbReference>
<sequence length="280" mass="30512">MKPSSTFRQLLVITISLLITICLFLSFKFRALDDSQVFIHVEKAGTLSTLIKSKNKYSITDLTLSGNLNGTDITFIREMTGGGSLKSIKTEGMLTKLDLANANIVEGGDKYFNDFLTKDSSITDYMFAELFKLTKLVIPNNINSICNGAFSGCFNLTTFIVPNNVTAIGDFAFAGCFGLKSISIPNGITSIGNYGFTGCYGLTSFIIPSNVSFIGEYAFTGCSGLQKIYCNSSVSPKVSGTDTFKGIDASMCRLYIPNGTYDDYSNAEGWNYFSNIIEEK</sequence>
<keyword evidence="2" id="KW-1185">Reference proteome</keyword>
<accession>A0A1M4TIT3</accession>
<proteinExistence type="predicted"/>
<dbReference type="Gene3D" id="3.40.50.12480">
    <property type="match status" value="1"/>
</dbReference>
<dbReference type="Gene3D" id="3.80.10.10">
    <property type="entry name" value="Ribonuclease Inhibitor"/>
    <property type="match status" value="1"/>
</dbReference>
<dbReference type="AlphaFoldDB" id="A0A1M4TIT3"/>
<dbReference type="Proteomes" id="UP000184509">
    <property type="component" value="Unassembled WGS sequence"/>
</dbReference>
<dbReference type="EMBL" id="FQTV01000001">
    <property type="protein sequence ID" value="SHE44187.1"/>
    <property type="molecule type" value="Genomic_DNA"/>
</dbReference>
<dbReference type="Pfam" id="PF13306">
    <property type="entry name" value="LRR_5"/>
    <property type="match status" value="1"/>
</dbReference>
<reference evidence="1 2" key="1">
    <citation type="submission" date="2016-11" db="EMBL/GenBank/DDBJ databases">
        <authorList>
            <person name="Jaros S."/>
            <person name="Januszkiewicz K."/>
            <person name="Wedrychowicz H."/>
        </authorList>
    </citation>
    <scope>NUCLEOTIDE SEQUENCE [LARGE SCALE GENOMIC DNA]</scope>
    <source>
        <strain evidence="1 2">DSM 26991</strain>
    </source>
</reference>
<gene>
    <name evidence="1" type="ORF">SAMN05444405_101374</name>
</gene>
<protein>
    <submittedName>
        <fullName evidence="1">Leucine rich repeat-containing protein</fullName>
    </submittedName>
</protein>